<gene>
    <name evidence="3" type="ORF">FA14DRAFT_180526</name>
</gene>
<dbReference type="InParanoid" id="A0A316V8H2"/>
<keyword evidence="2" id="KW-0472">Membrane</keyword>
<dbReference type="EMBL" id="KZ819604">
    <property type="protein sequence ID" value="PWN33889.1"/>
    <property type="molecule type" value="Genomic_DNA"/>
</dbReference>
<dbReference type="OrthoDB" id="10671455at2759"/>
<feature type="compositionally biased region" description="Low complexity" evidence="1">
    <location>
        <begin position="447"/>
        <end position="457"/>
    </location>
</feature>
<feature type="region of interest" description="Disordered" evidence="1">
    <location>
        <begin position="434"/>
        <end position="467"/>
    </location>
</feature>
<feature type="region of interest" description="Disordered" evidence="1">
    <location>
        <begin position="581"/>
        <end position="635"/>
    </location>
</feature>
<accession>A0A316V8H2</accession>
<sequence length="679" mass="72108">MKLDFALYFTILYLIECVTSAYIPIQDEALPSKAMQRQEDFAHSVWDENESNLDCIQVLSGSDNNENVEFMGGEDMDNLYAPSNRNIHRSENLHRKDSQSNSNCRFCKRDPMNPWQRVKHQYRKATPATKQKVAIGTGVGLVTLGAIATPVPESPAKRDVNDGEAPHAFDRENINEADLPGILCTYDQDDGQMSKRNQFLQTAGTAVMFGGMVIPPAVASVKTHISNRNKSRASAVPVAKRSLSFNQMEMDEAREYESSDDEFRERGGGMEFLNTASLAGMVGGTVIMPGIAAVKSYQNKRKQGLQKRSPFFKLFKKAVKAIPTAINTGKDIHGIIKSRRKRSLPEDEYAPLLEKRARFRLKMGKALNHLNTAGTVAMVGSTGIAAHGAIKDGWNAKKNAAAAAAAPPPRKRDLEIDIFENGREISIIKREPTRGINGGRARGSRGSRGAQKEAASAARHEAAAPKMGKMDKAMAGAGALMSVAMVASFAGEVKGAVTGPKTQKRDESEKEGALVKRARFNLGKSRSMPARKTAPKPAAKPAGKSGGGGKGIGGKIAGAAGAAMSAASVAQFAGEAKAAVAKPAAPPQRKRASNEEVQFLVKRGKVGGSPRSRTKPYRSPSKPASAGGSGGGKFGKALETAGAVSMVGGMATPLLTPVASAAQSGWSKVKGAITGKKPA</sequence>
<feature type="region of interest" description="Disordered" evidence="1">
    <location>
        <begin position="498"/>
        <end position="550"/>
    </location>
</feature>
<proteinExistence type="predicted"/>
<feature type="compositionally biased region" description="Basic and acidic residues" evidence="1">
    <location>
        <begin position="503"/>
        <end position="514"/>
    </location>
</feature>
<dbReference type="AlphaFoldDB" id="A0A316V8H2"/>
<dbReference type="Proteomes" id="UP000245771">
    <property type="component" value="Unassembled WGS sequence"/>
</dbReference>
<reference evidence="3 4" key="1">
    <citation type="journal article" date="2018" name="Mol. Biol. Evol.">
        <title>Broad Genomic Sampling Reveals a Smut Pathogenic Ancestry of the Fungal Clade Ustilaginomycotina.</title>
        <authorList>
            <person name="Kijpornyongpan T."/>
            <person name="Mondo S.J."/>
            <person name="Barry K."/>
            <person name="Sandor L."/>
            <person name="Lee J."/>
            <person name="Lipzen A."/>
            <person name="Pangilinan J."/>
            <person name="LaButti K."/>
            <person name="Hainaut M."/>
            <person name="Henrissat B."/>
            <person name="Grigoriev I.V."/>
            <person name="Spatafora J.W."/>
            <person name="Aime M.C."/>
        </authorList>
    </citation>
    <scope>NUCLEOTIDE SEQUENCE [LARGE SCALE GENOMIC DNA]</scope>
    <source>
        <strain evidence="3 4">MCA 3882</strain>
    </source>
</reference>
<organism evidence="3 4">
    <name type="scientific">Meira miltonrushii</name>
    <dbReference type="NCBI Taxonomy" id="1280837"/>
    <lineage>
        <taxon>Eukaryota</taxon>
        <taxon>Fungi</taxon>
        <taxon>Dikarya</taxon>
        <taxon>Basidiomycota</taxon>
        <taxon>Ustilaginomycotina</taxon>
        <taxon>Exobasidiomycetes</taxon>
        <taxon>Exobasidiales</taxon>
        <taxon>Brachybasidiaceae</taxon>
        <taxon>Meira</taxon>
    </lineage>
</organism>
<dbReference type="RefSeq" id="XP_025354191.1">
    <property type="nucleotide sequence ID" value="XM_025501013.1"/>
</dbReference>
<dbReference type="GeneID" id="37022794"/>
<feature type="compositionally biased region" description="Basic and acidic residues" evidence="1">
    <location>
        <begin position="458"/>
        <end position="467"/>
    </location>
</feature>
<name>A0A316V8H2_9BASI</name>
<feature type="transmembrane region" description="Helical" evidence="2">
    <location>
        <begin position="6"/>
        <end position="25"/>
    </location>
</feature>
<keyword evidence="4" id="KW-1185">Reference proteome</keyword>
<keyword evidence="2" id="KW-0812">Transmembrane</keyword>
<evidence type="ECO:0000313" key="4">
    <source>
        <dbReference type="Proteomes" id="UP000245771"/>
    </source>
</evidence>
<evidence type="ECO:0000313" key="3">
    <source>
        <dbReference type="EMBL" id="PWN33889.1"/>
    </source>
</evidence>
<keyword evidence="2" id="KW-1133">Transmembrane helix</keyword>
<feature type="transmembrane region" description="Helical" evidence="2">
    <location>
        <begin position="272"/>
        <end position="294"/>
    </location>
</feature>
<evidence type="ECO:0000256" key="2">
    <source>
        <dbReference type="SAM" id="Phobius"/>
    </source>
</evidence>
<feature type="transmembrane region" description="Helical" evidence="2">
    <location>
        <begin position="199"/>
        <end position="218"/>
    </location>
</feature>
<protein>
    <submittedName>
        <fullName evidence="3">Uncharacterized protein</fullName>
    </submittedName>
</protein>
<evidence type="ECO:0000256" key="1">
    <source>
        <dbReference type="SAM" id="MobiDB-lite"/>
    </source>
</evidence>